<reference evidence="1" key="1">
    <citation type="journal article" date="2015" name="Nature">
        <title>Complex archaea that bridge the gap between prokaryotes and eukaryotes.</title>
        <authorList>
            <person name="Spang A."/>
            <person name="Saw J.H."/>
            <person name="Jorgensen S.L."/>
            <person name="Zaremba-Niedzwiedzka K."/>
            <person name="Martijn J."/>
            <person name="Lind A.E."/>
            <person name="van Eijk R."/>
            <person name="Schleper C."/>
            <person name="Guy L."/>
            <person name="Ettema T.J."/>
        </authorList>
    </citation>
    <scope>NUCLEOTIDE SEQUENCE</scope>
</reference>
<proteinExistence type="predicted"/>
<dbReference type="EMBL" id="LAZR01002259">
    <property type="protein sequence ID" value="KKN32345.1"/>
    <property type="molecule type" value="Genomic_DNA"/>
</dbReference>
<dbReference type="AlphaFoldDB" id="A0A0F9PKL4"/>
<sequence>MNEVNEVVKATRAMSFVKRLLEQDKKPEAIQAIVLIYDTNNHDAGLFVEKVEVK</sequence>
<protein>
    <submittedName>
        <fullName evidence="1">Uncharacterized protein</fullName>
    </submittedName>
</protein>
<organism evidence="1">
    <name type="scientific">marine sediment metagenome</name>
    <dbReference type="NCBI Taxonomy" id="412755"/>
    <lineage>
        <taxon>unclassified sequences</taxon>
        <taxon>metagenomes</taxon>
        <taxon>ecological metagenomes</taxon>
    </lineage>
</organism>
<evidence type="ECO:0000313" key="1">
    <source>
        <dbReference type="EMBL" id="KKN32345.1"/>
    </source>
</evidence>
<name>A0A0F9PKL4_9ZZZZ</name>
<accession>A0A0F9PKL4</accession>
<comment type="caution">
    <text evidence="1">The sequence shown here is derived from an EMBL/GenBank/DDBJ whole genome shotgun (WGS) entry which is preliminary data.</text>
</comment>
<gene>
    <name evidence="1" type="ORF">LCGC14_0814950</name>
</gene>